<dbReference type="OrthoDB" id="354346at2759"/>
<dbReference type="InParanoid" id="C5KSK8"/>
<dbReference type="RefSeq" id="XP_002780740.1">
    <property type="nucleotide sequence ID" value="XM_002780694.1"/>
</dbReference>
<dbReference type="Gene3D" id="3.30.70.1230">
    <property type="entry name" value="Nucleotide cyclase"/>
    <property type="match status" value="1"/>
</dbReference>
<dbReference type="EMBL" id="GG676050">
    <property type="protein sequence ID" value="EER12535.1"/>
    <property type="molecule type" value="Genomic_DNA"/>
</dbReference>
<reference evidence="2 3" key="1">
    <citation type="submission" date="2008-07" db="EMBL/GenBank/DDBJ databases">
        <authorList>
            <person name="El-Sayed N."/>
            <person name="Caler E."/>
            <person name="Inman J."/>
            <person name="Amedeo P."/>
            <person name="Hass B."/>
            <person name="Wortman J."/>
        </authorList>
    </citation>
    <scope>NUCLEOTIDE SEQUENCE [LARGE SCALE GENOMIC DNA]</scope>
    <source>
        <strain evidence="3">ATCC 50983 / TXsc</strain>
    </source>
</reference>
<dbReference type="Pfam" id="PF00211">
    <property type="entry name" value="Guanylate_cyc"/>
    <property type="match status" value="1"/>
</dbReference>
<keyword evidence="3" id="KW-1185">Reference proteome</keyword>
<name>C5KSK8_PERM5</name>
<dbReference type="PROSITE" id="PS50125">
    <property type="entry name" value="GUANYLATE_CYCLASE_2"/>
    <property type="match status" value="1"/>
</dbReference>
<sequence length="258" mass="28569">TSAMAACFASVSAIMARMRESWERRIYLTDIEYRSWQKRANRLLSEFMPSSALEAYLADRYMASLFKNMTLLFADICNYTAYAKSAPAERVVSLLTTLFSRFDNLSDTYAVYKVHTIGDAYVASTEPKEGVDKIQSARRMVAFAQAMVEALHAVRLEMSAPDLEMRIGLHFGKFIGGVIGEFSSGLLPVWDNDVSDPRAVGVCSRFVVITATTKINYDIFGVDVTIANQVETAGIPGKIVASDSLRRDPGSDLYNTCT</sequence>
<dbReference type="PANTHER" id="PTHR45655:SF13">
    <property type="entry name" value="SOLUBLE GUANYLATE CYCLASE GCY-32-RELATED"/>
    <property type="match status" value="1"/>
</dbReference>
<dbReference type="GO" id="GO:0008074">
    <property type="term" value="C:guanylate cyclase complex, soluble"/>
    <property type="evidence" value="ECO:0007669"/>
    <property type="project" value="TreeGrafter"/>
</dbReference>
<feature type="non-terminal residue" evidence="2">
    <location>
        <position position="1"/>
    </location>
</feature>
<proteinExistence type="predicted"/>
<dbReference type="PANTHER" id="PTHR45655">
    <property type="entry name" value="GUANYLATE CYCLASE SOLUBLE SUBUNIT BETA-2"/>
    <property type="match status" value="1"/>
</dbReference>
<evidence type="ECO:0000259" key="1">
    <source>
        <dbReference type="PROSITE" id="PS50125"/>
    </source>
</evidence>
<dbReference type="CDD" id="cd07302">
    <property type="entry name" value="CHD"/>
    <property type="match status" value="1"/>
</dbReference>
<evidence type="ECO:0000313" key="2">
    <source>
        <dbReference type="EMBL" id="EER12535.1"/>
    </source>
</evidence>
<dbReference type="GO" id="GO:0004383">
    <property type="term" value="F:guanylate cyclase activity"/>
    <property type="evidence" value="ECO:0007669"/>
    <property type="project" value="TreeGrafter"/>
</dbReference>
<dbReference type="AlphaFoldDB" id="C5KSK8"/>
<dbReference type="GeneID" id="9058084"/>
<feature type="domain" description="Guanylate cyclase" evidence="1">
    <location>
        <begin position="70"/>
        <end position="231"/>
    </location>
</feature>
<protein>
    <submittedName>
        <fullName evidence="2">Guanylate cyclase, putative</fullName>
    </submittedName>
</protein>
<dbReference type="SMART" id="SM00044">
    <property type="entry name" value="CYCc"/>
    <property type="match status" value="1"/>
</dbReference>
<dbReference type="SUPFAM" id="SSF55073">
    <property type="entry name" value="Nucleotide cyclase"/>
    <property type="match status" value="2"/>
</dbReference>
<dbReference type="InterPro" id="IPR001054">
    <property type="entry name" value="A/G_cyclase"/>
</dbReference>
<dbReference type="Proteomes" id="UP000007800">
    <property type="component" value="Unassembled WGS sequence"/>
</dbReference>
<accession>C5KSK8</accession>
<dbReference type="InterPro" id="IPR029787">
    <property type="entry name" value="Nucleotide_cyclase"/>
</dbReference>
<dbReference type="GO" id="GO:0019934">
    <property type="term" value="P:cGMP-mediated signaling"/>
    <property type="evidence" value="ECO:0007669"/>
    <property type="project" value="TreeGrafter"/>
</dbReference>
<dbReference type="GO" id="GO:0070482">
    <property type="term" value="P:response to oxygen levels"/>
    <property type="evidence" value="ECO:0007669"/>
    <property type="project" value="TreeGrafter"/>
</dbReference>
<evidence type="ECO:0000313" key="3">
    <source>
        <dbReference type="Proteomes" id="UP000007800"/>
    </source>
</evidence>
<organism evidence="3">
    <name type="scientific">Perkinsus marinus (strain ATCC 50983 / TXsc)</name>
    <dbReference type="NCBI Taxonomy" id="423536"/>
    <lineage>
        <taxon>Eukaryota</taxon>
        <taxon>Sar</taxon>
        <taxon>Alveolata</taxon>
        <taxon>Perkinsozoa</taxon>
        <taxon>Perkinsea</taxon>
        <taxon>Perkinsida</taxon>
        <taxon>Perkinsidae</taxon>
        <taxon>Perkinsus</taxon>
    </lineage>
</organism>
<gene>
    <name evidence="2" type="ORF">Pmar_PMAR018839</name>
</gene>